<dbReference type="Pfam" id="PF00668">
    <property type="entry name" value="Condensation"/>
    <property type="match status" value="1"/>
</dbReference>
<dbReference type="Gene3D" id="3.30.559.10">
    <property type="entry name" value="Chloramphenicol acetyltransferase-like domain"/>
    <property type="match status" value="1"/>
</dbReference>
<dbReference type="PANTHER" id="PTHR45527:SF1">
    <property type="entry name" value="FATTY ACID SYNTHASE"/>
    <property type="match status" value="1"/>
</dbReference>
<name>A0ABY5K8Z7_9CELL</name>
<protein>
    <submittedName>
        <fullName evidence="2">Condensation domain-containing protein</fullName>
    </submittedName>
</protein>
<dbReference type="InterPro" id="IPR001242">
    <property type="entry name" value="Condensation_dom"/>
</dbReference>
<keyword evidence="3" id="KW-1185">Reference proteome</keyword>
<dbReference type="PANTHER" id="PTHR45527">
    <property type="entry name" value="NONRIBOSOMAL PEPTIDE SYNTHETASE"/>
    <property type="match status" value="1"/>
</dbReference>
<evidence type="ECO:0000313" key="3">
    <source>
        <dbReference type="Proteomes" id="UP001317322"/>
    </source>
</evidence>
<dbReference type="InterPro" id="IPR023213">
    <property type="entry name" value="CAT-like_dom_sf"/>
</dbReference>
<dbReference type="Proteomes" id="UP001317322">
    <property type="component" value="Chromosome"/>
</dbReference>
<feature type="domain" description="Condensation" evidence="1">
    <location>
        <begin position="9"/>
        <end position="350"/>
    </location>
</feature>
<dbReference type="EMBL" id="CP101989">
    <property type="protein sequence ID" value="UUI66749.1"/>
    <property type="molecule type" value="Genomic_DNA"/>
</dbReference>
<accession>A0ABY5K8Z7</accession>
<dbReference type="RefSeq" id="WP_227562801.1">
    <property type="nucleotide sequence ID" value="NZ_CP101989.1"/>
</dbReference>
<evidence type="ECO:0000313" key="2">
    <source>
        <dbReference type="EMBL" id="UUI66749.1"/>
    </source>
</evidence>
<proteinExistence type="predicted"/>
<reference evidence="2 3" key="1">
    <citation type="submission" date="2022-07" db="EMBL/GenBank/DDBJ databases">
        <title>Novel species in genus cellulomonas.</title>
        <authorList>
            <person name="Ye L."/>
        </authorList>
    </citation>
    <scope>NUCLEOTIDE SEQUENCE [LARGE SCALE GENOMIC DNA]</scope>
    <source>
        <strain evidence="3">zg-Y908</strain>
    </source>
</reference>
<evidence type="ECO:0000259" key="1">
    <source>
        <dbReference type="Pfam" id="PF00668"/>
    </source>
</evidence>
<gene>
    <name evidence="2" type="ORF">NP075_08650</name>
</gene>
<dbReference type="Gene3D" id="3.30.559.30">
    <property type="entry name" value="Nonribosomal peptide synthetase, condensation domain"/>
    <property type="match status" value="1"/>
</dbReference>
<organism evidence="2 3">
    <name type="scientific">Cellulomonas wangsupingiae</name>
    <dbReference type="NCBI Taxonomy" id="2968085"/>
    <lineage>
        <taxon>Bacteria</taxon>
        <taxon>Bacillati</taxon>
        <taxon>Actinomycetota</taxon>
        <taxon>Actinomycetes</taxon>
        <taxon>Micrococcales</taxon>
        <taxon>Cellulomonadaceae</taxon>
        <taxon>Cellulomonas</taxon>
    </lineage>
</organism>
<sequence>MPTSTSGRTVPLSPSQELLWEFMSALCPHDPAGSRELTVEHRRLTGALDPDVLLDALGDVVRRHDPLRLVVDAVGPQPTLRVLDDVEPLVEVVDLSGTPASERDARVADLADADRRRTFDLARGPLWSVTLVRLAADEHLLLLSFCHLVGDGWSAKVLVEDLVAAYAARQSLGPHPAPLDLDWDDLVRLQRATLPQEPARAEYWRSRLAPAPPYHAFPFDPPGPDSDLTGEVAYPFRFTPDVSGRLRAVAWRARTSPYVALMAAYHVLVASRTGRTRVVIGTTTLGRDTPESRRMVGQFTNDVCVPLVVRPEASLLDVVAEAHAAMAEAAANVMPFQALARAVNPSFDEQRPWPDNHLFDSYLQSAVPASAPLVLPGLRIEQTWLDDDGRERPPVVTGREVPPGTMPVWVKRGAPIVVVDDDRAGGVMIANVAFYPAALVDGLVADYVRIVEALVEDPDRPVGGLVLASADA</sequence>
<dbReference type="SUPFAM" id="SSF52777">
    <property type="entry name" value="CoA-dependent acyltransferases"/>
    <property type="match status" value="2"/>
</dbReference>